<dbReference type="EMBL" id="JAAOLE020000001">
    <property type="protein sequence ID" value="NVI45793.1"/>
    <property type="molecule type" value="Genomic_DNA"/>
</dbReference>
<proteinExistence type="predicted"/>
<gene>
    <name evidence="2" type="ORF">HAP48_023100</name>
</gene>
<evidence type="ECO:0000313" key="2">
    <source>
        <dbReference type="EMBL" id="NVI45793.1"/>
    </source>
</evidence>
<organism evidence="2">
    <name type="scientific">Bradyrhizobium septentrionale</name>
    <dbReference type="NCBI Taxonomy" id="1404411"/>
    <lineage>
        <taxon>Bacteria</taxon>
        <taxon>Pseudomonadati</taxon>
        <taxon>Pseudomonadota</taxon>
        <taxon>Alphaproteobacteria</taxon>
        <taxon>Hyphomicrobiales</taxon>
        <taxon>Nitrobacteraceae</taxon>
        <taxon>Bradyrhizobium</taxon>
    </lineage>
</organism>
<evidence type="ECO:0000259" key="1">
    <source>
        <dbReference type="Pfam" id="PF21834"/>
    </source>
</evidence>
<name>A0A974A2C4_9BRAD</name>
<sequence length="80" mass="8899">MRRYHFDLRDGEALVPDEEGVVLPDLGSVQEEAAKALADMVHNAALKSVSLVQMAIEVRDDDGPVMHVKFAVDILRQQQN</sequence>
<dbReference type="InterPro" id="IPR054189">
    <property type="entry name" value="DUF6894"/>
</dbReference>
<accession>A0A974A2C4</accession>
<dbReference type="RefSeq" id="WP_166205232.1">
    <property type="nucleotide sequence ID" value="NZ_CP088285.1"/>
</dbReference>
<comment type="caution">
    <text evidence="2">The sequence shown here is derived from an EMBL/GenBank/DDBJ whole genome shotgun (WGS) entry which is preliminary data.</text>
</comment>
<dbReference type="Pfam" id="PF21834">
    <property type="entry name" value="DUF6894"/>
    <property type="match status" value="1"/>
</dbReference>
<feature type="domain" description="DUF6894" evidence="1">
    <location>
        <begin position="3"/>
        <end position="70"/>
    </location>
</feature>
<protein>
    <recommendedName>
        <fullName evidence="1">DUF6894 domain-containing protein</fullName>
    </recommendedName>
</protein>
<reference evidence="2" key="1">
    <citation type="submission" date="2020-06" db="EMBL/GenBank/DDBJ databases">
        <title>Whole Genome Sequence of Bradyrhizobium sp. Strain 1S1.</title>
        <authorList>
            <person name="Bromfield E.S.P."/>
            <person name="Cloutier S."/>
        </authorList>
    </citation>
    <scope>NUCLEOTIDE SEQUENCE [LARGE SCALE GENOMIC DNA]</scope>
    <source>
        <strain evidence="2">1S1</strain>
    </source>
</reference>
<dbReference type="AlphaFoldDB" id="A0A974A2C4"/>